<keyword evidence="3" id="KW-0021">Allosteric enzyme</keyword>
<comment type="similarity">
    <text evidence="1 9">Belongs to the ribonucleoside diphosphate reductase large chain family.</text>
</comment>
<dbReference type="PANTHER" id="PTHR11573">
    <property type="entry name" value="RIBONUCLEOSIDE-DIPHOSPHATE REDUCTASE LARGE CHAIN"/>
    <property type="match status" value="1"/>
</dbReference>
<dbReference type="InterPro" id="IPR008926">
    <property type="entry name" value="RNR_R1-su_N"/>
</dbReference>
<dbReference type="PANTHER" id="PTHR11573:SF6">
    <property type="entry name" value="RIBONUCLEOSIDE-DIPHOSPHATE REDUCTASE LARGE SUBUNIT"/>
    <property type="match status" value="1"/>
</dbReference>
<organism evidence="11">
    <name type="scientific">Metapenaeus ensis nimavirus</name>
    <dbReference type="NCBI Taxonomy" id="2133794"/>
    <lineage>
        <taxon>Viruses</taxon>
        <taxon>Viruses incertae sedis</taxon>
        <taxon>Naldaviricetes</taxon>
        <taxon>Nimaviridae</taxon>
    </lineage>
</organism>
<evidence type="ECO:0000256" key="5">
    <source>
        <dbReference type="ARBA" id="ARBA00022840"/>
    </source>
</evidence>
<evidence type="ECO:0000256" key="8">
    <source>
        <dbReference type="PROSITE-ProRule" id="PRU00492"/>
    </source>
</evidence>
<dbReference type="Pfam" id="PF02867">
    <property type="entry name" value="Ribonuc_red_lgC"/>
    <property type="match status" value="1"/>
</dbReference>
<proteinExistence type="inferred from homology"/>
<dbReference type="CDD" id="cd01679">
    <property type="entry name" value="RNR_I"/>
    <property type="match status" value="1"/>
</dbReference>
<evidence type="ECO:0000259" key="10">
    <source>
        <dbReference type="PROSITE" id="PS51161"/>
    </source>
</evidence>
<comment type="function">
    <text evidence="9">Provides the precursors necessary for DNA synthesis. Catalyzes the biosynthesis of deoxyribonucleotides from the corresponding ribonucleotides.</text>
</comment>
<keyword evidence="5 8" id="KW-0067">ATP-binding</keyword>
<dbReference type="InterPro" id="IPR039718">
    <property type="entry name" value="Rrm1"/>
</dbReference>
<dbReference type="EC" id="1.17.4.1" evidence="2 9"/>
<dbReference type="PROSITE" id="PS51161">
    <property type="entry name" value="ATP_CONE"/>
    <property type="match status" value="1"/>
</dbReference>
<dbReference type="GO" id="GO:0005524">
    <property type="term" value="F:ATP binding"/>
    <property type="evidence" value="ECO:0007669"/>
    <property type="project" value="UniProtKB-UniRule"/>
</dbReference>
<dbReference type="InterPro" id="IPR005144">
    <property type="entry name" value="ATP-cone_dom"/>
</dbReference>
<dbReference type="InterPro" id="IPR013509">
    <property type="entry name" value="RNR_lsu_N"/>
</dbReference>
<evidence type="ECO:0000256" key="4">
    <source>
        <dbReference type="ARBA" id="ARBA00022741"/>
    </source>
</evidence>
<dbReference type="Gene3D" id="3.20.70.20">
    <property type="match status" value="1"/>
</dbReference>
<dbReference type="Pfam" id="PF00317">
    <property type="entry name" value="Ribonuc_red_lgN"/>
    <property type="match status" value="1"/>
</dbReference>
<keyword evidence="6 9" id="KW-0560">Oxidoreductase</keyword>
<dbReference type="Pfam" id="PF03477">
    <property type="entry name" value="ATP-cone"/>
    <property type="match status" value="1"/>
</dbReference>
<dbReference type="InterPro" id="IPR013346">
    <property type="entry name" value="NrdE_NrdA_C"/>
</dbReference>
<evidence type="ECO:0000256" key="6">
    <source>
        <dbReference type="ARBA" id="ARBA00023002"/>
    </source>
</evidence>
<evidence type="ECO:0000256" key="7">
    <source>
        <dbReference type="ARBA" id="ARBA00023116"/>
    </source>
</evidence>
<dbReference type="UniPathway" id="UPA00326"/>
<protein>
    <recommendedName>
        <fullName evidence="2 9">Ribonucleoside-diphosphate reductase</fullName>
        <ecNumber evidence="2 9">1.17.4.1</ecNumber>
    </recommendedName>
</protein>
<name>A0A401IPF1_9VIRU</name>
<dbReference type="SUPFAM" id="SSF51998">
    <property type="entry name" value="PFL-like glycyl radical enzymes"/>
    <property type="match status" value="1"/>
</dbReference>
<accession>A0A401IPF1</accession>
<feature type="domain" description="ATP-cone" evidence="10">
    <location>
        <begin position="1"/>
        <end position="100"/>
    </location>
</feature>
<sequence length="812" mass="91417">MRVIKRDGSIEDADIKKIINDLNLLCDEDHGPGIGSINKKNIDLEEVAREVYGGLADSIGTQHVAKLTAQRVANRTSMHYDHDKLAARIAITSLHKRTKDSRMFSQVTEKLRSAVHPATGESAPIVSEEYYETVMRNAVKLDGAIKDTRDFYFSYFGISTLEASYLLRIGMDVVETPQQMFMRVAVNIHGNNIKAVLETYDLMSQHFFIHASPTLFNAGTVRPQLSSCFLQALHEDSIEGLMKTLSDFTSISCLSGGVGLHVHNMRCKGSAIHSSGGTASGPIAAMKIFNQTLRFLNGGKRKCALAVYVEVWHNDVIDIIECRKNTGDEDSKAREIFPALWIPNEFMRRVKNDEMWTLMCPKECPGLSDVHSEEFDELYKHYEALGKGRTKIRARELYRKIINTKIETGTPFIGFKDTINKLSNQQNIGTIKSSNLCTEIVQYSGPNDTAVCNLGSVALNRFLKPTASPCLLSQFDFDSLKQVVKVLVRNLDRVIDVTYYPTDECRISNQKTRPLGLGVQGLADLFLALRTPFDSEDAKVLNRKIFEAIYFAALEASCELAEKHGPYEYYEGSPISKGMLQFDMFKAINEKTTKRVENFMKEESAQDWDTLREKIKKHGVRNSMVVAPMPTASTAQILGNSESFEPYTSNIFTRNVSCGIFQVTNKVLIDTLVELGLWNKTIRDKILQDFGSVSGIASIDEKTKKILRTVWEIKPESLLDMVIDRAMFVDQSQSYNQYIREPNFKNVGDLTAQAWLAGGKTIYYTRTPGPARPVLFTIDRENIKKFEQEDDAVRDRTVCFKENKDDCMACSG</sequence>
<dbReference type="EMBL" id="BFCE01000006">
    <property type="protein sequence ID" value="GBG35498.1"/>
    <property type="molecule type" value="Genomic_DNA"/>
</dbReference>
<comment type="caution">
    <text evidence="11">The sequence shown here is derived from an EMBL/GenBank/DDBJ whole genome shotgun (WGS) entry which is preliminary data.</text>
</comment>
<evidence type="ECO:0000256" key="9">
    <source>
        <dbReference type="RuleBase" id="RU003410"/>
    </source>
</evidence>
<evidence type="ECO:0000313" key="11">
    <source>
        <dbReference type="EMBL" id="GBG35498.1"/>
    </source>
</evidence>
<dbReference type="PROSITE" id="PS00089">
    <property type="entry name" value="RIBORED_LARGE"/>
    <property type="match status" value="1"/>
</dbReference>
<evidence type="ECO:0000256" key="2">
    <source>
        <dbReference type="ARBA" id="ARBA00012274"/>
    </source>
</evidence>
<dbReference type="NCBIfam" id="TIGR02506">
    <property type="entry name" value="NrdE_NrdA"/>
    <property type="match status" value="1"/>
</dbReference>
<reference evidence="11" key="1">
    <citation type="journal article" date="2018" name="J. Virol.">
        <title>Crustacean Genome Exploration Reveals the Evolutionary Origin of White Spot Syndrome Virus.</title>
        <authorList>
            <person name="Kawato S."/>
            <person name="Shitara A."/>
            <person name="Wang Y."/>
            <person name="Nozaki R."/>
            <person name="Kondo H."/>
            <person name="Hirono I."/>
        </authorList>
    </citation>
    <scope>NUCLEOTIDE SEQUENCE</scope>
    <source>
        <strain evidence="11">Mikawa-1</strain>
    </source>
</reference>
<evidence type="ECO:0000256" key="1">
    <source>
        <dbReference type="ARBA" id="ARBA00010406"/>
    </source>
</evidence>
<dbReference type="GO" id="GO:0009263">
    <property type="term" value="P:deoxyribonucleotide biosynthetic process"/>
    <property type="evidence" value="ECO:0007669"/>
    <property type="project" value="UniProtKB-KW"/>
</dbReference>
<comment type="catalytic activity">
    <reaction evidence="9">
        <text>a 2'-deoxyribonucleoside 5'-diphosphate + [thioredoxin]-disulfide + H2O = a ribonucleoside 5'-diphosphate + [thioredoxin]-dithiol</text>
        <dbReference type="Rhea" id="RHEA:23252"/>
        <dbReference type="Rhea" id="RHEA-COMP:10698"/>
        <dbReference type="Rhea" id="RHEA-COMP:10700"/>
        <dbReference type="ChEBI" id="CHEBI:15377"/>
        <dbReference type="ChEBI" id="CHEBI:29950"/>
        <dbReference type="ChEBI" id="CHEBI:50058"/>
        <dbReference type="ChEBI" id="CHEBI:57930"/>
        <dbReference type="ChEBI" id="CHEBI:73316"/>
        <dbReference type="EC" id="1.17.4.1"/>
    </reaction>
</comment>
<dbReference type="InterPro" id="IPR000788">
    <property type="entry name" value="RNR_lg_C"/>
</dbReference>
<evidence type="ECO:0000256" key="3">
    <source>
        <dbReference type="ARBA" id="ARBA00022533"/>
    </source>
</evidence>
<keyword evidence="7 9" id="KW-0215">Deoxyribonucleotide synthesis</keyword>
<keyword evidence="4 8" id="KW-0547">Nucleotide-binding</keyword>
<dbReference type="GO" id="GO:0004748">
    <property type="term" value="F:ribonucleoside-diphosphate reductase activity, thioredoxin disulfide as acceptor"/>
    <property type="evidence" value="ECO:0007669"/>
    <property type="project" value="UniProtKB-EC"/>
</dbReference>
<dbReference type="PRINTS" id="PR01183">
    <property type="entry name" value="RIBORDTASEM1"/>
</dbReference>
<dbReference type="SUPFAM" id="SSF48168">
    <property type="entry name" value="R1 subunit of ribonucleotide reductase, N-terminal domain"/>
    <property type="match status" value="1"/>
</dbReference>